<evidence type="ECO:0000313" key="2">
    <source>
        <dbReference type="EMBL" id="KAL2796257.1"/>
    </source>
</evidence>
<keyword evidence="3" id="KW-1185">Reference proteome</keyword>
<dbReference type="Gene3D" id="1.10.510.10">
    <property type="entry name" value="Transferase(Phosphotransferase) domain 1"/>
    <property type="match status" value="1"/>
</dbReference>
<organism evidence="2 3">
    <name type="scientific">Aspergillus keveii</name>
    <dbReference type="NCBI Taxonomy" id="714993"/>
    <lineage>
        <taxon>Eukaryota</taxon>
        <taxon>Fungi</taxon>
        <taxon>Dikarya</taxon>
        <taxon>Ascomycota</taxon>
        <taxon>Pezizomycotina</taxon>
        <taxon>Eurotiomycetes</taxon>
        <taxon>Eurotiomycetidae</taxon>
        <taxon>Eurotiales</taxon>
        <taxon>Aspergillaceae</taxon>
        <taxon>Aspergillus</taxon>
        <taxon>Aspergillus subgen. Nidulantes</taxon>
    </lineage>
</organism>
<dbReference type="InterPro" id="IPR000719">
    <property type="entry name" value="Prot_kinase_dom"/>
</dbReference>
<dbReference type="PROSITE" id="PS50011">
    <property type="entry name" value="PROTEIN_KINASE_DOM"/>
    <property type="match status" value="1"/>
</dbReference>
<feature type="domain" description="Protein kinase" evidence="1">
    <location>
        <begin position="90"/>
        <end position="310"/>
    </location>
</feature>
<dbReference type="PANTHER" id="PTHR44167:SF18">
    <property type="entry name" value="PROTEIN KINASE DOMAIN-CONTAINING PROTEIN"/>
    <property type="match status" value="1"/>
</dbReference>
<dbReference type="SMART" id="SM00220">
    <property type="entry name" value="S_TKc"/>
    <property type="match status" value="1"/>
</dbReference>
<proteinExistence type="predicted"/>
<comment type="caution">
    <text evidence="2">The sequence shown here is derived from an EMBL/GenBank/DDBJ whole genome shotgun (WGS) entry which is preliminary data.</text>
</comment>
<dbReference type="EMBL" id="JBFTWV010000028">
    <property type="protein sequence ID" value="KAL2796257.1"/>
    <property type="molecule type" value="Genomic_DNA"/>
</dbReference>
<sequence>MSLNQSLNYLFPGKSEVLKRGVFRHRKRKRQQDQDPPPRALIRSYQDFDYCRSYNNDAWERDDFFYFSKDDEIFWGFSTRPLSRLAAWKAALKRISDERIFPAIPKDTHTALTVVPAEVLASSRELFHVKHVNLMDYYYFRDIPMRRFEFLAETLIMETLAGPNAQVPPHPNIIRYHGCRVHRGYITGIVLERLEYTLYKYVSQPGFRTLDKKAFIAKLRSAVDHVHSLGLAHNDINPSNIMVREIADGQQPEPVLIDFGSRGPFGCEVWSQGTPGWYQDEFSTSEKKLDLYSLAKVEKWLETAGSPDEV</sequence>
<dbReference type="SUPFAM" id="SSF56112">
    <property type="entry name" value="Protein kinase-like (PK-like)"/>
    <property type="match status" value="1"/>
</dbReference>
<reference evidence="2 3" key="1">
    <citation type="submission" date="2024-07" db="EMBL/GenBank/DDBJ databases">
        <title>Section-level genome sequencing and comparative genomics of Aspergillus sections Usti and Cavernicolus.</title>
        <authorList>
            <consortium name="Lawrence Berkeley National Laboratory"/>
            <person name="Nybo J.L."/>
            <person name="Vesth T.C."/>
            <person name="Theobald S."/>
            <person name="Frisvad J.C."/>
            <person name="Larsen T.O."/>
            <person name="Kjaerboelling I."/>
            <person name="Rothschild-Mancinelli K."/>
            <person name="Lyhne E.K."/>
            <person name="Kogle M.E."/>
            <person name="Barry K."/>
            <person name="Clum A."/>
            <person name="Na H."/>
            <person name="Ledsgaard L."/>
            <person name="Lin J."/>
            <person name="Lipzen A."/>
            <person name="Kuo A."/>
            <person name="Riley R."/>
            <person name="Mondo S."/>
            <person name="Labutti K."/>
            <person name="Haridas S."/>
            <person name="Pangalinan J."/>
            <person name="Salamov A.A."/>
            <person name="Simmons B.A."/>
            <person name="Magnuson J.K."/>
            <person name="Chen J."/>
            <person name="Drula E."/>
            <person name="Henrissat B."/>
            <person name="Wiebenga A."/>
            <person name="Lubbers R.J."/>
            <person name="Gomes A.C."/>
            <person name="Makela M.R."/>
            <person name="Stajich J."/>
            <person name="Grigoriev I.V."/>
            <person name="Mortensen U.H."/>
            <person name="De Vries R.P."/>
            <person name="Baker S.E."/>
            <person name="Andersen M.R."/>
        </authorList>
    </citation>
    <scope>NUCLEOTIDE SEQUENCE [LARGE SCALE GENOMIC DNA]</scope>
    <source>
        <strain evidence="2 3">CBS 209.92</strain>
    </source>
</reference>
<name>A0ABR4GB47_9EURO</name>
<dbReference type="InterPro" id="IPR011009">
    <property type="entry name" value="Kinase-like_dom_sf"/>
</dbReference>
<dbReference type="Pfam" id="PF00069">
    <property type="entry name" value="Pkinase"/>
    <property type="match status" value="1"/>
</dbReference>
<dbReference type="Proteomes" id="UP001610563">
    <property type="component" value="Unassembled WGS sequence"/>
</dbReference>
<evidence type="ECO:0000313" key="3">
    <source>
        <dbReference type="Proteomes" id="UP001610563"/>
    </source>
</evidence>
<accession>A0ABR4GB47</accession>
<evidence type="ECO:0000259" key="1">
    <source>
        <dbReference type="PROSITE" id="PS50011"/>
    </source>
</evidence>
<protein>
    <submittedName>
        <fullName evidence="2">Kinase-like domain-containing protein</fullName>
    </submittedName>
</protein>
<gene>
    <name evidence="2" type="ORF">BJX66DRAFT_336270</name>
</gene>
<dbReference type="PANTHER" id="PTHR44167">
    <property type="entry name" value="OVARIAN-SPECIFIC SERINE/THREONINE-PROTEIN KINASE LOK-RELATED"/>
    <property type="match status" value="1"/>
</dbReference>